<dbReference type="PANTHER" id="PTHR10434">
    <property type="entry name" value="1-ACYL-SN-GLYCEROL-3-PHOSPHATE ACYLTRANSFERASE"/>
    <property type="match status" value="1"/>
</dbReference>
<organism evidence="6 7">
    <name type="scientific">Mycoavidus cysteinexigens</name>
    <dbReference type="NCBI Taxonomy" id="1553431"/>
    <lineage>
        <taxon>Bacteria</taxon>
        <taxon>Pseudomonadati</taxon>
        <taxon>Pseudomonadota</taxon>
        <taxon>Betaproteobacteria</taxon>
        <taxon>Burkholderiales</taxon>
        <taxon>Burkholderiaceae</taxon>
        <taxon>Mycoavidus</taxon>
    </lineage>
</organism>
<evidence type="ECO:0000256" key="4">
    <source>
        <dbReference type="ARBA" id="ARBA00023098"/>
    </source>
</evidence>
<dbReference type="AlphaFoldDB" id="A0A2Z6ETD6"/>
<sequence>MQVSLRIARLIFHFLRGIALAVLVFPRVERALQQSMVRDWSRRLLEICGVKLVVHQSGEVLEHSVMLVGNHVSWLDIYVINAWRPVSFVAKAEVQKWPIVGWLAKTIGTVFIRRDKRSDALRIVHQLADALKSGERICIFPEGTTSDGAQLLPFHANLLQAPIAAMAAVQPICLMYENAQGRQSLAPAYIGEVSLGASLISILRAAPLTAHLYITAPLGACDDRRELARCAQGAVHRALQLLQQRLEQSPEAAVVVNAQVSGVELN</sequence>
<keyword evidence="7" id="KW-1185">Reference proteome</keyword>
<dbReference type="CDD" id="cd07989">
    <property type="entry name" value="LPLAT_AGPAT-like"/>
    <property type="match status" value="1"/>
</dbReference>
<evidence type="ECO:0000256" key="2">
    <source>
        <dbReference type="ARBA" id="ARBA00022516"/>
    </source>
</evidence>
<keyword evidence="2" id="KW-0444">Lipid biosynthesis</keyword>
<accession>A0A2Z6ETD6</accession>
<evidence type="ECO:0000256" key="3">
    <source>
        <dbReference type="ARBA" id="ARBA00022679"/>
    </source>
</evidence>
<keyword evidence="5 6" id="KW-0012">Acyltransferase</keyword>
<comment type="pathway">
    <text evidence="1">Lipid metabolism.</text>
</comment>
<evidence type="ECO:0000313" key="6">
    <source>
        <dbReference type="EMBL" id="BBE08683.1"/>
    </source>
</evidence>
<dbReference type="Pfam" id="PF01553">
    <property type="entry name" value="Acyltransferase"/>
    <property type="match status" value="1"/>
</dbReference>
<dbReference type="GO" id="GO:0003841">
    <property type="term" value="F:1-acylglycerol-3-phosphate O-acyltransferase activity"/>
    <property type="evidence" value="ECO:0007669"/>
    <property type="project" value="TreeGrafter"/>
</dbReference>
<dbReference type="EMBL" id="AP018150">
    <property type="protein sequence ID" value="BBE08683.1"/>
    <property type="molecule type" value="Genomic_DNA"/>
</dbReference>
<dbReference type="InterPro" id="IPR002123">
    <property type="entry name" value="Plipid/glycerol_acylTrfase"/>
</dbReference>
<dbReference type="GO" id="GO:0006654">
    <property type="term" value="P:phosphatidic acid biosynthetic process"/>
    <property type="evidence" value="ECO:0007669"/>
    <property type="project" value="TreeGrafter"/>
</dbReference>
<dbReference type="SUPFAM" id="SSF69593">
    <property type="entry name" value="Glycerol-3-phosphate (1)-acyltransferase"/>
    <property type="match status" value="1"/>
</dbReference>
<keyword evidence="3 6" id="KW-0808">Transferase</keyword>
<dbReference type="PANTHER" id="PTHR10434:SF64">
    <property type="entry name" value="1-ACYL-SN-GLYCEROL-3-PHOSPHATE ACYLTRANSFERASE-RELATED"/>
    <property type="match status" value="1"/>
</dbReference>
<dbReference type="Proteomes" id="UP000282597">
    <property type="component" value="Chromosome"/>
</dbReference>
<dbReference type="RefSeq" id="WP_045363130.1">
    <property type="nucleotide sequence ID" value="NZ_AP018150.1"/>
</dbReference>
<evidence type="ECO:0000256" key="5">
    <source>
        <dbReference type="ARBA" id="ARBA00023315"/>
    </source>
</evidence>
<dbReference type="SMART" id="SM00563">
    <property type="entry name" value="PlsC"/>
    <property type="match status" value="1"/>
</dbReference>
<reference evidence="6 7" key="1">
    <citation type="journal article" date="2018" name="Microbes Environ.">
        <title>Comparative Genomic Insights into Endofungal Lifestyles of Two Bacterial Endosymbionts, Mycoavidus cysteinexigens and Burkholderia rhizoxinica.</title>
        <authorList>
            <person name="Sharmin D."/>
            <person name="Guo Y."/>
            <person name="Nishizawa T."/>
            <person name="Ohshima S."/>
            <person name="Sato Y."/>
            <person name="Takashima Y."/>
            <person name="Narisawa K."/>
            <person name="Ohta H."/>
        </authorList>
    </citation>
    <scope>NUCLEOTIDE SEQUENCE [LARGE SCALE GENOMIC DNA]</scope>
    <source>
        <strain evidence="6 7">B1-EB</strain>
    </source>
</reference>
<evidence type="ECO:0000313" key="7">
    <source>
        <dbReference type="Proteomes" id="UP000282597"/>
    </source>
</evidence>
<proteinExistence type="predicted"/>
<dbReference type="KEGG" id="mcys:MCB1EB_0522"/>
<gene>
    <name evidence="6" type="ORF">MCB1EB_0522</name>
</gene>
<name>A0A2Z6ETD6_9BURK</name>
<keyword evidence="4" id="KW-0443">Lipid metabolism</keyword>
<evidence type="ECO:0000256" key="1">
    <source>
        <dbReference type="ARBA" id="ARBA00005189"/>
    </source>
</evidence>
<protein>
    <submittedName>
        <fullName evidence="6">1-acyl-sn-glycerol-3-phosphate acyltransferase</fullName>
    </submittedName>
</protein>